<proteinExistence type="predicted"/>
<dbReference type="RefSeq" id="WP_214477835.1">
    <property type="nucleotide sequence ID" value="NZ_CP071709.1"/>
</dbReference>
<accession>A0ABX8FEA4</accession>
<protein>
    <submittedName>
        <fullName evidence="1">Uncharacterized protein</fullName>
    </submittedName>
</protein>
<reference evidence="1 2" key="1">
    <citation type="submission" date="2021-03" db="EMBL/GenBank/DDBJ databases">
        <title>The first data on the complete genome of the tetrodotoxin-producing bacterium.</title>
        <authorList>
            <person name="Melnikova D.I."/>
            <person name="Nijland R."/>
            <person name="Magarlamov T.Y."/>
        </authorList>
    </citation>
    <scope>NUCLEOTIDE SEQUENCE [LARGE SCALE GENOMIC DNA]</scope>
    <source>
        <strain evidence="1 2">1839</strain>
    </source>
</reference>
<name>A0ABX8FEA4_9BACI</name>
<dbReference type="EMBL" id="CP071709">
    <property type="protein sequence ID" value="QVY62345.1"/>
    <property type="molecule type" value="Genomic_DNA"/>
</dbReference>
<evidence type="ECO:0000313" key="2">
    <source>
        <dbReference type="Proteomes" id="UP000679247"/>
    </source>
</evidence>
<dbReference type="Proteomes" id="UP000679247">
    <property type="component" value="Chromosome"/>
</dbReference>
<gene>
    <name evidence="1" type="ORF">J1899_04380</name>
</gene>
<sequence>MKTLFKMLSDYGKFNYEQIKESIPEPNEESRYVVYYGSLMEPSTTTKTNNIKHYPKFEKPITL</sequence>
<keyword evidence="2" id="KW-1185">Reference proteome</keyword>
<organism evidence="1 2">
    <name type="scientific">Cytobacillus gottheilii</name>
    <dbReference type="NCBI Taxonomy" id="859144"/>
    <lineage>
        <taxon>Bacteria</taxon>
        <taxon>Bacillati</taxon>
        <taxon>Bacillota</taxon>
        <taxon>Bacilli</taxon>
        <taxon>Bacillales</taxon>
        <taxon>Bacillaceae</taxon>
        <taxon>Cytobacillus</taxon>
    </lineage>
</organism>
<evidence type="ECO:0000313" key="1">
    <source>
        <dbReference type="EMBL" id="QVY62345.1"/>
    </source>
</evidence>